<comment type="subcellular location">
    <subcellularLocation>
        <location evidence="1">Cell membrane</location>
        <topology evidence="1">Multi-pass membrane protein</topology>
    </subcellularLocation>
</comment>
<feature type="transmembrane region" description="Helical" evidence="6">
    <location>
        <begin position="264"/>
        <end position="281"/>
    </location>
</feature>
<evidence type="ECO:0000313" key="7">
    <source>
        <dbReference type="EMBL" id="OEO28441.1"/>
    </source>
</evidence>
<name>A0A1E5XIN7_9HYPH</name>
<evidence type="ECO:0000256" key="2">
    <source>
        <dbReference type="ARBA" id="ARBA00022475"/>
    </source>
</evidence>
<organism evidence="7 8">
    <name type="scientific">Devosia insulae DS-56</name>
    <dbReference type="NCBI Taxonomy" id="1116389"/>
    <lineage>
        <taxon>Bacteria</taxon>
        <taxon>Pseudomonadati</taxon>
        <taxon>Pseudomonadota</taxon>
        <taxon>Alphaproteobacteria</taxon>
        <taxon>Hyphomicrobiales</taxon>
        <taxon>Devosiaceae</taxon>
        <taxon>Devosia</taxon>
    </lineage>
</organism>
<keyword evidence="8" id="KW-1185">Reference proteome</keyword>
<feature type="transmembrane region" description="Helical" evidence="6">
    <location>
        <begin position="168"/>
        <end position="189"/>
    </location>
</feature>
<feature type="transmembrane region" description="Helical" evidence="6">
    <location>
        <begin position="137"/>
        <end position="156"/>
    </location>
</feature>
<keyword evidence="3 6" id="KW-0812">Transmembrane</keyword>
<dbReference type="AlphaFoldDB" id="A0A1E5XIN7"/>
<dbReference type="Proteomes" id="UP000095463">
    <property type="component" value="Unassembled WGS sequence"/>
</dbReference>
<dbReference type="GO" id="GO:0005886">
    <property type="term" value="C:plasma membrane"/>
    <property type="evidence" value="ECO:0007669"/>
    <property type="project" value="UniProtKB-SubCell"/>
</dbReference>
<feature type="transmembrane region" description="Helical" evidence="6">
    <location>
        <begin position="234"/>
        <end position="252"/>
    </location>
</feature>
<evidence type="ECO:0000256" key="6">
    <source>
        <dbReference type="SAM" id="Phobius"/>
    </source>
</evidence>
<feature type="transmembrane region" description="Helical" evidence="6">
    <location>
        <begin position="20"/>
        <end position="41"/>
    </location>
</feature>
<dbReference type="EMBL" id="LAJE02000377">
    <property type="protein sequence ID" value="OEO28441.1"/>
    <property type="molecule type" value="Genomic_DNA"/>
</dbReference>
<gene>
    <name evidence="7" type="ORF">VW23_004800</name>
</gene>
<evidence type="ECO:0008006" key="9">
    <source>
        <dbReference type="Google" id="ProtNLM"/>
    </source>
</evidence>
<evidence type="ECO:0000256" key="3">
    <source>
        <dbReference type="ARBA" id="ARBA00022692"/>
    </source>
</evidence>
<keyword evidence="2" id="KW-1003">Cell membrane</keyword>
<dbReference type="InterPro" id="IPR022791">
    <property type="entry name" value="L-PG_synthase/AglD"/>
</dbReference>
<proteinExistence type="predicted"/>
<feature type="transmembrane region" description="Helical" evidence="6">
    <location>
        <begin position="201"/>
        <end position="228"/>
    </location>
</feature>
<sequence>MADELGTDAAPSRLRPWLKAAGILVTLVALVFVTIAVQRSFDQLQADLSKPGFLAAIAIGSFAYALLLVLLAIAWRGLLVAIDGPVVPFGAALGIYARTQVYKYLPSNVLHMVGRYVEARRAGASHQALGIAQLVEIALLTAAGGLVAVVLALPLLRSQLRHYDLEQWLLPIIVIGCTAIATCLFALVARRLEVRRLAGAILVRGAAAFGLYLLFMLGSSGLAWALAITLGGPASLEIIGITAAAWLVGFLVPGAPGGLGVRDAVLIAGLTAAGVPGATAIALGHRLITTLGDALFAFAGFIARRRP</sequence>
<dbReference type="RefSeq" id="WP_069912248.1">
    <property type="nucleotide sequence ID" value="NZ_LAJE02000377.1"/>
</dbReference>
<comment type="caution">
    <text evidence="7">The sequence shown here is derived from an EMBL/GenBank/DDBJ whole genome shotgun (WGS) entry which is preliminary data.</text>
</comment>
<evidence type="ECO:0000256" key="1">
    <source>
        <dbReference type="ARBA" id="ARBA00004651"/>
    </source>
</evidence>
<evidence type="ECO:0000256" key="4">
    <source>
        <dbReference type="ARBA" id="ARBA00022989"/>
    </source>
</evidence>
<feature type="transmembrane region" description="Helical" evidence="6">
    <location>
        <begin position="53"/>
        <end position="73"/>
    </location>
</feature>
<evidence type="ECO:0000313" key="8">
    <source>
        <dbReference type="Proteomes" id="UP000095463"/>
    </source>
</evidence>
<reference evidence="7 8" key="1">
    <citation type="journal article" date="2015" name="Genome Announc.">
        <title>Genome Assemblies of Three Soil-Associated Devosia species: D. insulae, D. limi, and D. soli.</title>
        <authorList>
            <person name="Hassan Y.I."/>
            <person name="Lepp D."/>
            <person name="Zhou T."/>
        </authorList>
    </citation>
    <scope>NUCLEOTIDE SEQUENCE [LARGE SCALE GENOMIC DNA]</scope>
    <source>
        <strain evidence="7 8">DS-56</strain>
    </source>
</reference>
<protein>
    <recommendedName>
        <fullName evidence="9">Lysylphosphatidylglycerol synthetase</fullName>
    </recommendedName>
</protein>
<keyword evidence="5 6" id="KW-0472">Membrane</keyword>
<evidence type="ECO:0000256" key="5">
    <source>
        <dbReference type="ARBA" id="ARBA00023136"/>
    </source>
</evidence>
<keyword evidence="4 6" id="KW-1133">Transmembrane helix</keyword>
<dbReference type="OrthoDB" id="2542372at2"/>
<accession>A0A1E5XIN7</accession>
<dbReference type="Pfam" id="PF03706">
    <property type="entry name" value="LPG_synthase_TM"/>
    <property type="match status" value="1"/>
</dbReference>